<accession>A0A4Q7LXQ7</accession>
<evidence type="ECO:0000313" key="4">
    <source>
        <dbReference type="Proteomes" id="UP000293852"/>
    </source>
</evidence>
<dbReference type="AlphaFoldDB" id="A0A4Q7LXQ7"/>
<dbReference type="InterPro" id="IPR052350">
    <property type="entry name" value="Metallo-dep_Lactonases"/>
</dbReference>
<dbReference type="Gene3D" id="3.20.20.140">
    <property type="entry name" value="Metal-dependent hydrolases"/>
    <property type="match status" value="1"/>
</dbReference>
<sequence>MIVDAHLHVWDRTVSEYAWIPPGPLARSFGLDDVRVALAAAGVEAVVLVQAEDSEADTHAMLAAAGDPLVAGVVGWVRLDDPTTAAAQLGAYGRRLCGVRHLVHDDPRDGLLDLPAVRASLRLVAEAGLAFDVPDAWPRHLGAVAALADALETLPVVVDHLGKPPRGTDAMDAWERALRAVAARPRAVAKVSGLARPGQPFTAQALRPVWDVALDAFGPARLMYGGDWPMTAPEGGYGPHWAVVRELIDELSPAEQADVLAGTATRTYALRR</sequence>
<dbReference type="PANTHER" id="PTHR43569:SF2">
    <property type="entry name" value="AMIDOHYDROLASE-RELATED DOMAIN-CONTAINING PROTEIN"/>
    <property type="match status" value="1"/>
</dbReference>
<dbReference type="EMBL" id="SGWX01000001">
    <property type="protein sequence ID" value="RZS59845.1"/>
    <property type="molecule type" value="Genomic_DNA"/>
</dbReference>
<evidence type="ECO:0000313" key="3">
    <source>
        <dbReference type="EMBL" id="RZS59845.1"/>
    </source>
</evidence>
<feature type="domain" description="Amidohydrolase-related" evidence="2">
    <location>
        <begin position="3"/>
        <end position="269"/>
    </location>
</feature>
<organism evidence="3 4">
    <name type="scientific">Xylanimonas ulmi</name>
    <dbReference type="NCBI Taxonomy" id="228973"/>
    <lineage>
        <taxon>Bacteria</taxon>
        <taxon>Bacillati</taxon>
        <taxon>Actinomycetota</taxon>
        <taxon>Actinomycetes</taxon>
        <taxon>Micrococcales</taxon>
        <taxon>Promicromonosporaceae</taxon>
        <taxon>Xylanimonas</taxon>
    </lineage>
</organism>
<dbReference type="RefSeq" id="WP_242607757.1">
    <property type="nucleotide sequence ID" value="NZ_SGWX01000001.1"/>
</dbReference>
<gene>
    <name evidence="3" type="ORF">EV386_0081</name>
</gene>
<proteinExistence type="inferred from homology"/>
<keyword evidence="4" id="KW-1185">Reference proteome</keyword>
<dbReference type="SUPFAM" id="SSF51556">
    <property type="entry name" value="Metallo-dependent hydrolases"/>
    <property type="match status" value="1"/>
</dbReference>
<reference evidence="3 4" key="1">
    <citation type="submission" date="2019-02" db="EMBL/GenBank/DDBJ databases">
        <title>Sequencing the genomes of 1000 actinobacteria strains.</title>
        <authorList>
            <person name="Klenk H.-P."/>
        </authorList>
    </citation>
    <scope>NUCLEOTIDE SEQUENCE [LARGE SCALE GENOMIC DNA]</scope>
    <source>
        <strain evidence="3 4">DSM 16932</strain>
    </source>
</reference>
<dbReference type="InterPro" id="IPR032466">
    <property type="entry name" value="Metal_Hydrolase"/>
</dbReference>
<protein>
    <submittedName>
        <fullName evidence="3">L-fuconolactonase</fullName>
    </submittedName>
</protein>
<dbReference type="PANTHER" id="PTHR43569">
    <property type="entry name" value="AMIDOHYDROLASE"/>
    <property type="match status" value="1"/>
</dbReference>
<comment type="caution">
    <text evidence="3">The sequence shown here is derived from an EMBL/GenBank/DDBJ whole genome shotgun (WGS) entry which is preliminary data.</text>
</comment>
<dbReference type="InterPro" id="IPR006680">
    <property type="entry name" value="Amidohydro-rel"/>
</dbReference>
<evidence type="ECO:0000256" key="1">
    <source>
        <dbReference type="ARBA" id="ARBA00038310"/>
    </source>
</evidence>
<dbReference type="Proteomes" id="UP000293852">
    <property type="component" value="Unassembled WGS sequence"/>
</dbReference>
<evidence type="ECO:0000259" key="2">
    <source>
        <dbReference type="Pfam" id="PF04909"/>
    </source>
</evidence>
<dbReference type="GO" id="GO:0016787">
    <property type="term" value="F:hydrolase activity"/>
    <property type="evidence" value="ECO:0007669"/>
    <property type="project" value="InterPro"/>
</dbReference>
<name>A0A4Q7LXQ7_9MICO</name>
<comment type="similarity">
    <text evidence="1">Belongs to the metallo-dependent hydrolases superfamily.</text>
</comment>
<dbReference type="Pfam" id="PF04909">
    <property type="entry name" value="Amidohydro_2"/>
    <property type="match status" value="1"/>
</dbReference>